<evidence type="ECO:0000256" key="5">
    <source>
        <dbReference type="ARBA" id="ARBA00023157"/>
    </source>
</evidence>
<dbReference type="STRING" id="429701.A0A2G9HJ86"/>
<dbReference type="InterPro" id="IPR001881">
    <property type="entry name" value="EGF-like_Ca-bd_dom"/>
</dbReference>
<dbReference type="EMBL" id="NKXS01001646">
    <property type="protein sequence ID" value="PIN17589.1"/>
    <property type="molecule type" value="Genomic_DNA"/>
</dbReference>
<dbReference type="PROSITE" id="PS50026">
    <property type="entry name" value="EGF_3"/>
    <property type="match status" value="1"/>
</dbReference>
<keyword evidence="4" id="KW-0677">Repeat</keyword>
<dbReference type="CDD" id="cd00054">
    <property type="entry name" value="EGF_CA"/>
    <property type="match status" value="1"/>
</dbReference>
<evidence type="ECO:0000256" key="7">
    <source>
        <dbReference type="SAM" id="SignalP"/>
    </source>
</evidence>
<feature type="chain" id="PRO_5013842967" description="EGF-like domain-containing protein" evidence="7">
    <location>
        <begin position="21"/>
        <end position="381"/>
    </location>
</feature>
<evidence type="ECO:0000256" key="2">
    <source>
        <dbReference type="ARBA" id="ARBA00022536"/>
    </source>
</evidence>
<dbReference type="GO" id="GO:0016020">
    <property type="term" value="C:membrane"/>
    <property type="evidence" value="ECO:0007669"/>
    <property type="project" value="UniProtKB-SubCell"/>
</dbReference>
<dbReference type="AlphaFoldDB" id="A0A2G9HJ86"/>
<gene>
    <name evidence="9" type="ORF">CDL12_09770</name>
</gene>
<dbReference type="SUPFAM" id="SSF57196">
    <property type="entry name" value="EGF/Laminin"/>
    <property type="match status" value="1"/>
</dbReference>
<name>A0A2G9HJ86_9LAMI</name>
<dbReference type="Pfam" id="PF07645">
    <property type="entry name" value="EGF_CA"/>
    <property type="match status" value="1"/>
</dbReference>
<evidence type="ECO:0000313" key="10">
    <source>
        <dbReference type="Proteomes" id="UP000231279"/>
    </source>
</evidence>
<comment type="subcellular location">
    <subcellularLocation>
        <location evidence="1">Membrane</location>
        <topology evidence="1">Single-pass membrane protein</topology>
    </subcellularLocation>
</comment>
<dbReference type="Pfam" id="PF13947">
    <property type="entry name" value="GUB_WAK_bind"/>
    <property type="match status" value="1"/>
</dbReference>
<dbReference type="InterPro" id="IPR049883">
    <property type="entry name" value="NOTCH1_EGF-like"/>
</dbReference>
<reference evidence="10" key="1">
    <citation type="journal article" date="2018" name="Gigascience">
        <title>Genome assembly of the Pink Ipe (Handroanthus impetiginosus, Bignoniaceae), a highly valued, ecologically keystone Neotropical timber forest tree.</title>
        <authorList>
            <person name="Silva-Junior O.B."/>
            <person name="Grattapaglia D."/>
            <person name="Novaes E."/>
            <person name="Collevatti R.G."/>
        </authorList>
    </citation>
    <scope>NUCLEOTIDE SEQUENCE [LARGE SCALE GENOMIC DNA]</scope>
    <source>
        <strain evidence="10">cv. UFG-1</strain>
    </source>
</reference>
<dbReference type="InterPro" id="IPR025287">
    <property type="entry name" value="WAK_GUB"/>
</dbReference>
<dbReference type="PANTHER" id="PTHR33491">
    <property type="entry name" value="OSJNBA0016N04.9 PROTEIN"/>
    <property type="match status" value="1"/>
</dbReference>
<dbReference type="GO" id="GO:0030247">
    <property type="term" value="F:polysaccharide binding"/>
    <property type="evidence" value="ECO:0007669"/>
    <property type="project" value="InterPro"/>
</dbReference>
<evidence type="ECO:0000256" key="1">
    <source>
        <dbReference type="ARBA" id="ARBA00004167"/>
    </source>
</evidence>
<proteinExistence type="predicted"/>
<dbReference type="SMART" id="SM00181">
    <property type="entry name" value="EGF"/>
    <property type="match status" value="2"/>
</dbReference>
<keyword evidence="2 6" id="KW-0245">EGF-like domain</keyword>
<comment type="caution">
    <text evidence="6">Lacks conserved residue(s) required for the propagation of feature annotation.</text>
</comment>
<dbReference type="GO" id="GO:0005509">
    <property type="term" value="F:calcium ion binding"/>
    <property type="evidence" value="ECO:0007669"/>
    <property type="project" value="InterPro"/>
</dbReference>
<feature type="domain" description="EGF-like" evidence="8">
    <location>
        <begin position="320"/>
        <end position="353"/>
    </location>
</feature>
<keyword evidence="3 7" id="KW-0732">Signal</keyword>
<evidence type="ECO:0000313" key="9">
    <source>
        <dbReference type="EMBL" id="PIN17589.1"/>
    </source>
</evidence>
<dbReference type="PROSITE" id="PS00010">
    <property type="entry name" value="ASX_HYDROXYL"/>
    <property type="match status" value="1"/>
</dbReference>
<sequence length="381" mass="42141">MQKKMLHQSAILILLRLSLALSDCHPPTPSTNTPPRKSFSEAATIARPHCRTRCGNLTVPYPFGIGLNSSCSIDPSFEVNCDTSYTPPKLFISEGDREIVDISEQHVRIRNWVATACYNESGYFTSLDNVSFDFKTKAFPYSFSDANQFMVVGCDDWVDIVGPLGIDRSFVRNYTSSCASFCSNISDPIDGFCMGNGCCRTSVPKGLLAFSSKFYTLDYHMKVHSFNPCGYAFIGEAEKFEFHASYLWDMGFKNWMIENVPIVLDWAIGNLTCNQAKKNGDFACRENSDCVDSDTGLGGYRCNCSEGYEGNPYLSPGCTDIDECQNNPCHEHGICNNTLGGYNCSCAKGYKGDGRKDGFGCVAMIMNSQFPVIKFSIGLIK</sequence>
<dbReference type="Proteomes" id="UP000231279">
    <property type="component" value="Unassembled WGS sequence"/>
</dbReference>
<keyword evidence="10" id="KW-1185">Reference proteome</keyword>
<dbReference type="InterPro" id="IPR000152">
    <property type="entry name" value="EGF-type_Asp/Asn_hydroxyl_site"/>
</dbReference>
<accession>A0A2G9HJ86</accession>
<protein>
    <recommendedName>
        <fullName evidence="8">EGF-like domain-containing protein</fullName>
    </recommendedName>
</protein>
<keyword evidence="5" id="KW-1015">Disulfide bond</keyword>
<evidence type="ECO:0000259" key="8">
    <source>
        <dbReference type="PROSITE" id="PS50026"/>
    </source>
</evidence>
<organism evidence="9 10">
    <name type="scientific">Handroanthus impetiginosus</name>
    <dbReference type="NCBI Taxonomy" id="429701"/>
    <lineage>
        <taxon>Eukaryota</taxon>
        <taxon>Viridiplantae</taxon>
        <taxon>Streptophyta</taxon>
        <taxon>Embryophyta</taxon>
        <taxon>Tracheophyta</taxon>
        <taxon>Spermatophyta</taxon>
        <taxon>Magnoliopsida</taxon>
        <taxon>eudicotyledons</taxon>
        <taxon>Gunneridae</taxon>
        <taxon>Pentapetalae</taxon>
        <taxon>asterids</taxon>
        <taxon>lamiids</taxon>
        <taxon>Lamiales</taxon>
        <taxon>Bignoniaceae</taxon>
        <taxon>Crescentiina</taxon>
        <taxon>Tabebuia alliance</taxon>
        <taxon>Handroanthus</taxon>
    </lineage>
</organism>
<dbReference type="InterPro" id="IPR018097">
    <property type="entry name" value="EGF_Ca-bd_CS"/>
</dbReference>
<dbReference type="Gene3D" id="2.10.25.10">
    <property type="entry name" value="Laminin"/>
    <property type="match status" value="2"/>
</dbReference>
<comment type="caution">
    <text evidence="9">The sequence shown here is derived from an EMBL/GenBank/DDBJ whole genome shotgun (WGS) entry which is preliminary data.</text>
</comment>
<evidence type="ECO:0000256" key="6">
    <source>
        <dbReference type="PROSITE-ProRule" id="PRU00076"/>
    </source>
</evidence>
<dbReference type="FunFam" id="2.10.25.10:FF:000038">
    <property type="entry name" value="Fibrillin 2"/>
    <property type="match status" value="1"/>
</dbReference>
<feature type="signal peptide" evidence="7">
    <location>
        <begin position="1"/>
        <end position="20"/>
    </location>
</feature>
<dbReference type="PROSITE" id="PS01187">
    <property type="entry name" value="EGF_CA"/>
    <property type="match status" value="1"/>
</dbReference>
<dbReference type="SMART" id="SM00179">
    <property type="entry name" value="EGF_CA"/>
    <property type="match status" value="2"/>
</dbReference>
<dbReference type="InterPro" id="IPR000742">
    <property type="entry name" value="EGF"/>
</dbReference>
<dbReference type="OrthoDB" id="4062651at2759"/>
<evidence type="ECO:0000256" key="3">
    <source>
        <dbReference type="ARBA" id="ARBA00022729"/>
    </source>
</evidence>
<evidence type="ECO:0000256" key="4">
    <source>
        <dbReference type="ARBA" id="ARBA00022737"/>
    </source>
</evidence>